<protein>
    <submittedName>
        <fullName evidence="2">Uncharacterized protein</fullName>
    </submittedName>
</protein>
<name>A0A1Y5T311_9RHOB</name>
<gene>
    <name evidence="2" type="ORF">ROA7023_02235</name>
</gene>
<evidence type="ECO:0000256" key="1">
    <source>
        <dbReference type="SAM" id="MobiDB-lite"/>
    </source>
</evidence>
<accession>A0A1Y5T311</accession>
<proteinExistence type="predicted"/>
<dbReference type="EMBL" id="FWFZ01000009">
    <property type="protein sequence ID" value="SLN51146.1"/>
    <property type="molecule type" value="Genomic_DNA"/>
</dbReference>
<organism evidence="2 3">
    <name type="scientific">Roseisalinus antarcticus</name>
    <dbReference type="NCBI Taxonomy" id="254357"/>
    <lineage>
        <taxon>Bacteria</taxon>
        <taxon>Pseudomonadati</taxon>
        <taxon>Pseudomonadota</taxon>
        <taxon>Alphaproteobacteria</taxon>
        <taxon>Rhodobacterales</taxon>
        <taxon>Roseobacteraceae</taxon>
        <taxon>Roseisalinus</taxon>
    </lineage>
</organism>
<feature type="region of interest" description="Disordered" evidence="1">
    <location>
        <begin position="140"/>
        <end position="159"/>
    </location>
</feature>
<sequence>MDLRLDATPAGGIRSIVAAGARPRYLDVRGASLRTTAPAVMVFHGLALAGREVGYERHRFERVSERSSVAPGDHVMTLARVAGAICRDAADCLVLRGPVQRVGQDRHIADVPPGDLDQRHQRARPNGGIAVGLPAATPACRHGMPAHLGAEPDRQRGREATRLSAFASVLEPMTHQWLTIGRPGPGPAGRGCRSAHTAQLPCWIHEMNPLRVGATEPQGRQTQ</sequence>
<evidence type="ECO:0000313" key="2">
    <source>
        <dbReference type="EMBL" id="SLN51146.1"/>
    </source>
</evidence>
<feature type="compositionally biased region" description="Basic and acidic residues" evidence="1">
    <location>
        <begin position="150"/>
        <end position="159"/>
    </location>
</feature>
<reference evidence="2 3" key="1">
    <citation type="submission" date="2017-03" db="EMBL/GenBank/DDBJ databases">
        <authorList>
            <person name="Afonso C.L."/>
            <person name="Miller P.J."/>
            <person name="Scott M.A."/>
            <person name="Spackman E."/>
            <person name="Goraichik I."/>
            <person name="Dimitrov K.M."/>
            <person name="Suarez D.L."/>
            <person name="Swayne D.E."/>
        </authorList>
    </citation>
    <scope>NUCLEOTIDE SEQUENCE [LARGE SCALE GENOMIC DNA]</scope>
    <source>
        <strain evidence="2 3">CECT 7023</strain>
    </source>
</reference>
<dbReference type="Proteomes" id="UP000193900">
    <property type="component" value="Unassembled WGS sequence"/>
</dbReference>
<keyword evidence="3" id="KW-1185">Reference proteome</keyword>
<dbReference type="AlphaFoldDB" id="A0A1Y5T311"/>
<evidence type="ECO:0000313" key="3">
    <source>
        <dbReference type="Proteomes" id="UP000193900"/>
    </source>
</evidence>